<protein>
    <recommendedName>
        <fullName evidence="4">F-box domain-containing protein</fullName>
    </recommendedName>
</protein>
<dbReference type="VEuPathDB" id="FungiDB:Z518_06784"/>
<gene>
    <name evidence="2" type="ORF">Z518_06784</name>
</gene>
<name>A0A0D2FMJ9_9EURO</name>
<dbReference type="HOGENOM" id="CLU_044126_0_0_1"/>
<evidence type="ECO:0008006" key="4">
    <source>
        <dbReference type="Google" id="ProtNLM"/>
    </source>
</evidence>
<proteinExistence type="predicted"/>
<evidence type="ECO:0000256" key="1">
    <source>
        <dbReference type="SAM" id="MobiDB-lite"/>
    </source>
</evidence>
<dbReference type="GeneID" id="25294855"/>
<feature type="region of interest" description="Disordered" evidence="1">
    <location>
        <begin position="100"/>
        <end position="126"/>
    </location>
</feature>
<feature type="region of interest" description="Disordered" evidence="1">
    <location>
        <begin position="48"/>
        <end position="68"/>
    </location>
</feature>
<accession>A0A0D2FMJ9</accession>
<evidence type="ECO:0000313" key="3">
    <source>
        <dbReference type="Proteomes" id="UP000053617"/>
    </source>
</evidence>
<dbReference type="AlphaFoldDB" id="A0A0D2FMJ9"/>
<evidence type="ECO:0000313" key="2">
    <source>
        <dbReference type="EMBL" id="KIX03232.1"/>
    </source>
</evidence>
<dbReference type="EMBL" id="KN847479">
    <property type="protein sequence ID" value="KIX03232.1"/>
    <property type="molecule type" value="Genomic_DNA"/>
</dbReference>
<sequence>MCPPSCLVAPRARKALSWNGELKKVLFDGSPKNLVHLLAVPVRPQNTRSISEAQPATLAKSPSASWDTQMTAGNTVQDEILPMVDRRHAKRKADVEVFAPCPRHRKQRKTESRGSDDATDTSCSTTFSDMPTEVHRLIFSHIEFVEEVICLGLTSQYFWRVGREYIHDQYTSFLGQWAGENIVCIGQYVDPEEFFSMERKNQLRQESVVTPDDGDPVREGYRELFTPSELGFHSVATEKKRNNLQLMSSRVYYRCRDRGQLEDPAFTFTQSELCVQESTYYPEDQPWILRNLTAKEFVRSEAIALKPEFIHGPNIDVLGFGEVILSRIWSTSHSRHVKDPSEIRRGVWAGHRFDITTLARHVEETKGADWNDVSKEVARDIASIWESEYGPDWHATLRDLPELAALHGGVLEGTRPDVEASETTESTLLI</sequence>
<dbReference type="Proteomes" id="UP000053617">
    <property type="component" value="Unassembled WGS sequence"/>
</dbReference>
<organism evidence="2 3">
    <name type="scientific">Rhinocladiella mackenziei CBS 650.93</name>
    <dbReference type="NCBI Taxonomy" id="1442369"/>
    <lineage>
        <taxon>Eukaryota</taxon>
        <taxon>Fungi</taxon>
        <taxon>Dikarya</taxon>
        <taxon>Ascomycota</taxon>
        <taxon>Pezizomycotina</taxon>
        <taxon>Eurotiomycetes</taxon>
        <taxon>Chaetothyriomycetidae</taxon>
        <taxon>Chaetothyriales</taxon>
        <taxon>Herpotrichiellaceae</taxon>
        <taxon>Rhinocladiella</taxon>
    </lineage>
</organism>
<keyword evidence="3" id="KW-1185">Reference proteome</keyword>
<reference evidence="2 3" key="1">
    <citation type="submission" date="2015-01" db="EMBL/GenBank/DDBJ databases">
        <title>The Genome Sequence of Rhinocladiella mackenzie CBS 650.93.</title>
        <authorList>
            <consortium name="The Broad Institute Genomics Platform"/>
            <person name="Cuomo C."/>
            <person name="de Hoog S."/>
            <person name="Gorbushina A."/>
            <person name="Stielow B."/>
            <person name="Teixiera M."/>
            <person name="Abouelleil A."/>
            <person name="Chapman S.B."/>
            <person name="Priest M."/>
            <person name="Young S.K."/>
            <person name="Wortman J."/>
            <person name="Nusbaum C."/>
            <person name="Birren B."/>
        </authorList>
    </citation>
    <scope>NUCLEOTIDE SEQUENCE [LARGE SCALE GENOMIC DNA]</scope>
    <source>
        <strain evidence="2 3">CBS 650.93</strain>
    </source>
</reference>
<dbReference type="OrthoDB" id="2588098at2759"/>
<dbReference type="RefSeq" id="XP_013270368.1">
    <property type="nucleotide sequence ID" value="XM_013414914.1"/>
</dbReference>